<sequence>MSLPTAHAAADPSTWGARNAHDPTVVRGDDGLWYMFSTDAAAGVDDIPAGVHVRTSPDLVEWTFAGTALDGVPARARAHTGAQGLWAPEVVRWPSADGAPRWHMYYSASTFGSRTSVIGLATAASPAGPWTDAGPVVTTTHESDAHNAIDAAVVFDRDGRPWLTYGSFFGGIHILPLDPASGFAEKPGEVGSLIARRPASVDGAVEGPYIVYRPEEDRFVLFVSYDSLFDSYSVRVAVADDVTGPYLDVNGRALTDIDHETPDAVGTKILGGHRFPGGTAWSAPGHNSVFRDGSRLFLVHHVRRADDPARHEAQIRRVHVTASGWPLVSPHPFAGADRERLAQAEGVDGEWHVVQLDPARRGVEASVPLRVLGAAHTDGQPVTTPLIVRSPQGDVVLDAVVFGAWDPVAEQPVLAFAGLDPEGVVWTGSKAVAS</sequence>
<feature type="region of interest" description="Disordered" evidence="6">
    <location>
        <begin position="1"/>
        <end position="22"/>
    </location>
</feature>
<dbReference type="PANTHER" id="PTHR43301:SF3">
    <property type="entry name" value="ARABINAN ENDO-1,5-ALPHA-L-ARABINOSIDASE A-RELATED"/>
    <property type="match status" value="1"/>
</dbReference>
<dbReference type="SUPFAM" id="SSF75005">
    <property type="entry name" value="Arabinanase/levansucrase/invertase"/>
    <property type="match status" value="1"/>
</dbReference>
<evidence type="ECO:0000256" key="6">
    <source>
        <dbReference type="SAM" id="MobiDB-lite"/>
    </source>
</evidence>
<dbReference type="InterPro" id="IPR023296">
    <property type="entry name" value="Glyco_hydro_beta-prop_sf"/>
</dbReference>
<name>A0ABU4H048_9MICO</name>
<dbReference type="CDD" id="cd08998">
    <property type="entry name" value="GH43_Arb43a-like"/>
    <property type="match status" value="1"/>
</dbReference>
<dbReference type="InterPro" id="IPR006710">
    <property type="entry name" value="Glyco_hydro_43"/>
</dbReference>
<protein>
    <submittedName>
        <fullName evidence="7">Arabinan endo-1,5-alpha-L-arabinosidase</fullName>
    </submittedName>
</protein>
<keyword evidence="4 5" id="KW-0326">Glycosidase</keyword>
<comment type="caution">
    <text evidence="7">The sequence shown here is derived from an EMBL/GenBank/DDBJ whole genome shotgun (WGS) entry which is preliminary data.</text>
</comment>
<evidence type="ECO:0000313" key="8">
    <source>
        <dbReference type="Proteomes" id="UP001283109"/>
    </source>
</evidence>
<dbReference type="EMBL" id="JAWQEV010000001">
    <property type="protein sequence ID" value="MDW4572075.1"/>
    <property type="molecule type" value="Genomic_DNA"/>
</dbReference>
<dbReference type="Pfam" id="PF04616">
    <property type="entry name" value="Glyco_hydro_43"/>
    <property type="match status" value="1"/>
</dbReference>
<dbReference type="PANTHER" id="PTHR43301">
    <property type="entry name" value="ARABINAN ENDO-1,5-ALPHA-L-ARABINOSIDASE"/>
    <property type="match status" value="1"/>
</dbReference>
<evidence type="ECO:0000256" key="2">
    <source>
        <dbReference type="ARBA" id="ARBA00009865"/>
    </source>
</evidence>
<keyword evidence="3 5" id="KW-0378">Hydrolase</keyword>
<evidence type="ECO:0000256" key="5">
    <source>
        <dbReference type="RuleBase" id="RU361187"/>
    </source>
</evidence>
<evidence type="ECO:0000256" key="4">
    <source>
        <dbReference type="ARBA" id="ARBA00023295"/>
    </source>
</evidence>
<evidence type="ECO:0000256" key="3">
    <source>
        <dbReference type="ARBA" id="ARBA00022801"/>
    </source>
</evidence>
<evidence type="ECO:0000256" key="1">
    <source>
        <dbReference type="ARBA" id="ARBA00004834"/>
    </source>
</evidence>
<reference evidence="7 8" key="1">
    <citation type="submission" date="2023-11" db="EMBL/GenBank/DDBJ databases">
        <title>Draft genome sequence of Microbacterium arthrosphaerae JCM 30492.</title>
        <authorList>
            <person name="Zhang G."/>
            <person name="Ding Y."/>
        </authorList>
    </citation>
    <scope>NUCLEOTIDE SEQUENCE [LARGE SCALE GENOMIC DNA]</scope>
    <source>
        <strain evidence="7 8">JCM 30492</strain>
    </source>
</reference>
<dbReference type="InterPro" id="IPR050727">
    <property type="entry name" value="GH43_arabinanases"/>
</dbReference>
<comment type="pathway">
    <text evidence="1">Glycan metabolism; L-arabinan degradation.</text>
</comment>
<dbReference type="RefSeq" id="WP_318352583.1">
    <property type="nucleotide sequence ID" value="NZ_JAWQEV010000001.1"/>
</dbReference>
<dbReference type="Gene3D" id="2.115.10.20">
    <property type="entry name" value="Glycosyl hydrolase domain, family 43"/>
    <property type="match status" value="1"/>
</dbReference>
<comment type="similarity">
    <text evidence="2 5">Belongs to the glycosyl hydrolase 43 family.</text>
</comment>
<dbReference type="Proteomes" id="UP001283109">
    <property type="component" value="Unassembled WGS sequence"/>
</dbReference>
<keyword evidence="8" id="KW-1185">Reference proteome</keyword>
<accession>A0ABU4H048</accession>
<proteinExistence type="inferred from homology"/>
<gene>
    <name evidence="7" type="ORF">R8Z58_04705</name>
</gene>
<organism evidence="7 8">
    <name type="scientific">Microbacterium arthrosphaerae</name>
    <dbReference type="NCBI Taxonomy" id="792652"/>
    <lineage>
        <taxon>Bacteria</taxon>
        <taxon>Bacillati</taxon>
        <taxon>Actinomycetota</taxon>
        <taxon>Actinomycetes</taxon>
        <taxon>Micrococcales</taxon>
        <taxon>Microbacteriaceae</taxon>
        <taxon>Microbacterium</taxon>
    </lineage>
</organism>
<evidence type="ECO:0000313" key="7">
    <source>
        <dbReference type="EMBL" id="MDW4572075.1"/>
    </source>
</evidence>